<comment type="caution">
    <text evidence="2">The sequence shown here is derived from an EMBL/GenBank/DDBJ whole genome shotgun (WGS) entry which is preliminary data.</text>
</comment>
<protein>
    <submittedName>
        <fullName evidence="2">Uncharacterized protein</fullName>
    </submittedName>
</protein>
<keyword evidence="3" id="KW-1185">Reference proteome</keyword>
<proteinExistence type="predicted"/>
<dbReference type="EMBL" id="JBEPTF010000001">
    <property type="protein sequence ID" value="MET4682650.1"/>
    <property type="molecule type" value="Genomic_DNA"/>
</dbReference>
<evidence type="ECO:0000313" key="3">
    <source>
        <dbReference type="Proteomes" id="UP001549313"/>
    </source>
</evidence>
<evidence type="ECO:0000256" key="1">
    <source>
        <dbReference type="SAM" id="MobiDB-lite"/>
    </source>
</evidence>
<dbReference type="Proteomes" id="UP001549313">
    <property type="component" value="Unassembled WGS sequence"/>
</dbReference>
<gene>
    <name evidence="2" type="ORF">ABIE19_000559</name>
</gene>
<accession>A0ABV2R9J6</accession>
<sequence>MSASEQETGRAESDAEAAAQAAQDLGETQG</sequence>
<evidence type="ECO:0000313" key="2">
    <source>
        <dbReference type="EMBL" id="MET4682650.1"/>
    </source>
</evidence>
<reference evidence="2 3" key="1">
    <citation type="submission" date="2024-06" db="EMBL/GenBank/DDBJ databases">
        <title>Sorghum-associated microbial communities from plants grown in Nebraska, USA.</title>
        <authorList>
            <person name="Schachtman D."/>
        </authorList>
    </citation>
    <scope>NUCLEOTIDE SEQUENCE [LARGE SCALE GENOMIC DNA]</scope>
    <source>
        <strain evidence="2 3">2814</strain>
    </source>
</reference>
<name>A0ABV2R9J6_9CAUL</name>
<feature type="region of interest" description="Disordered" evidence="1">
    <location>
        <begin position="1"/>
        <end position="30"/>
    </location>
</feature>
<organism evidence="2 3">
    <name type="scientific">Brevundimonas faecalis</name>
    <dbReference type="NCBI Taxonomy" id="947378"/>
    <lineage>
        <taxon>Bacteria</taxon>
        <taxon>Pseudomonadati</taxon>
        <taxon>Pseudomonadota</taxon>
        <taxon>Alphaproteobacteria</taxon>
        <taxon>Caulobacterales</taxon>
        <taxon>Caulobacteraceae</taxon>
        <taxon>Brevundimonas</taxon>
    </lineage>
</organism>